<gene>
    <name evidence="11" type="primary">hrpA</name>
    <name evidence="11" type="ORF">HMF8227_01369</name>
</gene>
<dbReference type="SMART" id="SM00490">
    <property type="entry name" value="HELICc"/>
    <property type="match status" value="1"/>
</dbReference>
<accession>A0A2S2E4B1</accession>
<dbReference type="NCBIfam" id="TIGR01967">
    <property type="entry name" value="DEAH_box_HrpA"/>
    <property type="match status" value="1"/>
</dbReference>
<comment type="catalytic activity">
    <reaction evidence="7">
        <text>ATP + H2O = ADP + phosphate + H(+)</text>
        <dbReference type="Rhea" id="RHEA:13065"/>
        <dbReference type="ChEBI" id="CHEBI:15377"/>
        <dbReference type="ChEBI" id="CHEBI:15378"/>
        <dbReference type="ChEBI" id="CHEBI:30616"/>
        <dbReference type="ChEBI" id="CHEBI:43474"/>
        <dbReference type="ChEBI" id="CHEBI:456216"/>
        <dbReference type="EC" id="3.6.4.13"/>
    </reaction>
</comment>
<dbReference type="InterPro" id="IPR011545">
    <property type="entry name" value="DEAD/DEAH_box_helicase_dom"/>
</dbReference>
<dbReference type="InterPro" id="IPR007502">
    <property type="entry name" value="Helicase-assoc_dom"/>
</dbReference>
<proteinExistence type="inferred from homology"/>
<evidence type="ECO:0000256" key="2">
    <source>
        <dbReference type="ARBA" id="ARBA00012552"/>
    </source>
</evidence>
<evidence type="ECO:0000256" key="5">
    <source>
        <dbReference type="ARBA" id="ARBA00022806"/>
    </source>
</evidence>
<dbReference type="Gene3D" id="3.40.50.300">
    <property type="entry name" value="P-loop containing nucleotide triphosphate hydrolases"/>
    <property type="match status" value="2"/>
</dbReference>
<dbReference type="Pfam" id="PF00271">
    <property type="entry name" value="Helicase_C"/>
    <property type="match status" value="1"/>
</dbReference>
<keyword evidence="4 11" id="KW-0378">Hydrolase</keyword>
<dbReference type="InterPro" id="IPR011709">
    <property type="entry name" value="DEAD-box_helicase_OB_fold"/>
</dbReference>
<evidence type="ECO:0000256" key="4">
    <source>
        <dbReference type="ARBA" id="ARBA00022801"/>
    </source>
</evidence>
<dbReference type="PROSITE" id="PS51192">
    <property type="entry name" value="HELICASE_ATP_BIND_1"/>
    <property type="match status" value="1"/>
</dbReference>
<dbReference type="KEGG" id="salh:HMF8227_01369"/>
<dbReference type="InterPro" id="IPR003593">
    <property type="entry name" value="AAA+_ATPase"/>
</dbReference>
<name>A0A2S2E4B1_9ALTE</name>
<evidence type="ECO:0000256" key="1">
    <source>
        <dbReference type="ARBA" id="ARBA00008792"/>
    </source>
</evidence>
<dbReference type="InterPro" id="IPR001650">
    <property type="entry name" value="Helicase_C-like"/>
</dbReference>
<keyword evidence="6" id="KW-0067">ATP-binding</keyword>
<evidence type="ECO:0000256" key="3">
    <source>
        <dbReference type="ARBA" id="ARBA00022741"/>
    </source>
</evidence>
<dbReference type="Gene3D" id="1.20.120.1080">
    <property type="match status" value="1"/>
</dbReference>
<dbReference type="GO" id="GO:0003723">
    <property type="term" value="F:RNA binding"/>
    <property type="evidence" value="ECO:0007669"/>
    <property type="project" value="TreeGrafter"/>
</dbReference>
<dbReference type="Proteomes" id="UP000245728">
    <property type="component" value="Chromosome"/>
</dbReference>
<evidence type="ECO:0000259" key="9">
    <source>
        <dbReference type="PROSITE" id="PS51192"/>
    </source>
</evidence>
<dbReference type="FunFam" id="3.40.50.300:FF:000575">
    <property type="entry name" value="ATP-dependent helicase hrpA"/>
    <property type="match status" value="1"/>
</dbReference>
<dbReference type="InterPro" id="IPR010222">
    <property type="entry name" value="RNA_helicase_HrpA"/>
</dbReference>
<evidence type="ECO:0000256" key="8">
    <source>
        <dbReference type="SAM" id="MobiDB-lite"/>
    </source>
</evidence>
<dbReference type="NCBIfam" id="NF008348">
    <property type="entry name" value="PRK11131.1"/>
    <property type="match status" value="1"/>
</dbReference>
<organism evidence="11 12">
    <name type="scientific">Saliniradius amylolyticus</name>
    <dbReference type="NCBI Taxonomy" id="2183582"/>
    <lineage>
        <taxon>Bacteria</taxon>
        <taxon>Pseudomonadati</taxon>
        <taxon>Pseudomonadota</taxon>
        <taxon>Gammaproteobacteria</taxon>
        <taxon>Alteromonadales</taxon>
        <taxon>Alteromonadaceae</taxon>
        <taxon>Saliniradius</taxon>
    </lineage>
</organism>
<dbReference type="PROSITE" id="PS51194">
    <property type="entry name" value="HELICASE_CTER"/>
    <property type="match status" value="1"/>
</dbReference>
<evidence type="ECO:0000313" key="12">
    <source>
        <dbReference type="Proteomes" id="UP000245728"/>
    </source>
</evidence>
<dbReference type="InterPro" id="IPR014001">
    <property type="entry name" value="Helicase_ATP-bd"/>
</dbReference>
<dbReference type="Pfam" id="PF07717">
    <property type="entry name" value="OB_NTP_bind"/>
    <property type="match status" value="1"/>
</dbReference>
<dbReference type="EC" id="3.6.4.13" evidence="2"/>
<feature type="domain" description="Helicase C-terminal" evidence="10">
    <location>
        <begin position="267"/>
        <end position="434"/>
    </location>
</feature>
<dbReference type="GO" id="GO:0016887">
    <property type="term" value="F:ATP hydrolysis activity"/>
    <property type="evidence" value="ECO:0007669"/>
    <property type="project" value="RHEA"/>
</dbReference>
<dbReference type="SMART" id="SM00487">
    <property type="entry name" value="DEXDc"/>
    <property type="match status" value="1"/>
</dbReference>
<feature type="region of interest" description="Disordered" evidence="8">
    <location>
        <begin position="48"/>
        <end position="67"/>
    </location>
</feature>
<dbReference type="PANTHER" id="PTHR18934">
    <property type="entry name" value="ATP-DEPENDENT RNA HELICASE"/>
    <property type="match status" value="1"/>
</dbReference>
<reference evidence="11 12" key="1">
    <citation type="submission" date="2018-05" db="EMBL/GenBank/DDBJ databases">
        <title>Salinimonas sp. HMF8227 Genome sequencing and assembly.</title>
        <authorList>
            <person name="Kang H."/>
            <person name="Kang J."/>
            <person name="Cha I."/>
            <person name="Kim H."/>
            <person name="Joh K."/>
        </authorList>
    </citation>
    <scope>NUCLEOTIDE SEQUENCE [LARGE SCALE GENOMIC DNA]</scope>
    <source>
        <strain evidence="11 12">HMF8227</strain>
    </source>
</reference>
<dbReference type="PANTHER" id="PTHR18934:SF99">
    <property type="entry name" value="ATP-DEPENDENT RNA HELICASE DHX37-RELATED"/>
    <property type="match status" value="1"/>
</dbReference>
<feature type="domain" description="Helicase ATP-binding" evidence="9">
    <location>
        <begin position="78"/>
        <end position="241"/>
    </location>
</feature>
<dbReference type="EMBL" id="CP029347">
    <property type="protein sequence ID" value="AWL11847.1"/>
    <property type="molecule type" value="Genomic_DNA"/>
</dbReference>
<dbReference type="GO" id="GO:0005524">
    <property type="term" value="F:ATP binding"/>
    <property type="evidence" value="ECO:0007669"/>
    <property type="project" value="UniProtKB-KW"/>
</dbReference>
<dbReference type="CDD" id="cd17989">
    <property type="entry name" value="DEXHc_HrpA"/>
    <property type="match status" value="1"/>
</dbReference>
<evidence type="ECO:0000259" key="10">
    <source>
        <dbReference type="PROSITE" id="PS51194"/>
    </source>
</evidence>
<dbReference type="GO" id="GO:0003724">
    <property type="term" value="F:RNA helicase activity"/>
    <property type="evidence" value="ECO:0007669"/>
    <property type="project" value="UniProtKB-EC"/>
</dbReference>
<dbReference type="InterPro" id="IPR027417">
    <property type="entry name" value="P-loop_NTPase"/>
</dbReference>
<comment type="similarity">
    <text evidence="1">Belongs to the DEAD box helicase family. DEAH subfamily.</text>
</comment>
<keyword evidence="3" id="KW-0547">Nucleotide-binding</keyword>
<dbReference type="FunFam" id="3.40.50.300:FF:000439">
    <property type="entry name" value="ATP-dependent RNA helicase HrpA"/>
    <property type="match status" value="1"/>
</dbReference>
<evidence type="ECO:0000256" key="7">
    <source>
        <dbReference type="ARBA" id="ARBA00047984"/>
    </source>
</evidence>
<keyword evidence="12" id="KW-1185">Reference proteome</keyword>
<dbReference type="SMART" id="SM00382">
    <property type="entry name" value="AAA"/>
    <property type="match status" value="1"/>
</dbReference>
<dbReference type="RefSeq" id="WP_109339464.1">
    <property type="nucleotide sequence ID" value="NZ_CP029347.1"/>
</dbReference>
<dbReference type="OrthoDB" id="9805617at2"/>
<feature type="region of interest" description="Disordered" evidence="8">
    <location>
        <begin position="1"/>
        <end position="21"/>
    </location>
</feature>
<sequence>MSFSVAELKQQIEQSQTRDRHRLRRQLQRLGKSPQREALEQLADRIQRSVDKTRQKSDTRPPIEYPELPVSDQKDAIAEAIRDHQVVIIAGETGSGKTTQIPKICMELGRGATGIIGHTQPRRLAARSVANRIAEELDSPLGQAVGYKVRFTDKVSDSTYVKLMTDGILLAELQQDRYLNQYDTIIIDEAHERSLNIDFILGYLKQLLPKRPDLKLIITSATIDPQRFSKHFNDAPIIEVSGRTYPVEVRYRPIQEEGGEDRDQTQAIIDAVDELGRESRGDILVFLSGEREIRDTADALNKQQWRGTEVLPLYARLSSAEQNRIFSPHGGRRIVLATNVAETSLTVPGIKYVIDPGFARISRYSYRSKVQRLPIEPVSQASANQRAGRCGRVSEGICIRLYSEEDFMARPEFTDPEILRTNLASVILQMLAIGLGDIDGFPFVQPPDSRHIKDGFRLLDELGAIRQQGKGFNRAKLTRQGRQIARLPVDPRYARMVVEAASRDCLSEVIIITAALSIQDPRERPQEKRQAADQAHSEYQDKDSDFIAFYNLWQSFKQQQKALSGNQFRKWCKQQFLNYLRLREWQDIVSQLKQAIADLGFGINSQPSDYDAIHQSIASGLLSHIGFKDKEREYLGARNTRFMIFPGSGLAKSAPKWLMAAELVETSRLFARDVARIQPQWLEPLARHLVKYHHAEPYWSKKQGAVMAKERVSLYGLDIVPSRPVRFANIDPVASREIFIREALVNLNTKLDYAFLRENQRQIAEIEAEEAKARRRDILVDEEHLMQFYDEHLPDSVVGEAEFRRWWKQAHQQVDLVLTRDKLMRDDGSTVSELDYPEAWQQGNLTLPLSYHFEPKDDDDGVSVEIPLPLLNQVRPHGFDWHVPGLREELITTLIKSLPKRLRRNFVPAPDYASASVSAMEVGDSPFLDSLSHHLKRMTGVEVPEDEWDWAGLPQHLKMNFKVFDHNHKLLAQGRDLLALQQQLKGQVTENLQQVASPGIEQDSLSDWQFGPLPTEYHQQQGSYEVKAYPALVDEGKSVAIKLFDGEQKAQQAHRQGVRRLLLLQLPSPVSYLQQKLPNKAKLGLYFNPFGQIKALIDDCIAAVLDDAIINWPEDVRDPEQFDALKEQVRGRLNDEVLAVAVKVETGLTRAHGIHKKIKGNVPMTMINAIGDIKATLDDLVYPGFVTDLGVERMDDWNRYLQAIERRLEKLPIDPTRDRQHQLSIEKVQLRWQAKLNKVPKGQVVPEALKNVRWMLHELRVSYFAQQLGTAYPISEKRIINELETL</sequence>
<dbReference type="InterPro" id="IPR024590">
    <property type="entry name" value="HrpA_C"/>
</dbReference>
<keyword evidence="5 11" id="KW-0347">Helicase</keyword>
<dbReference type="SUPFAM" id="SSF52540">
    <property type="entry name" value="P-loop containing nucleoside triphosphate hydrolases"/>
    <property type="match status" value="1"/>
</dbReference>
<evidence type="ECO:0000256" key="6">
    <source>
        <dbReference type="ARBA" id="ARBA00022840"/>
    </source>
</evidence>
<dbReference type="Pfam" id="PF00270">
    <property type="entry name" value="DEAD"/>
    <property type="match status" value="1"/>
</dbReference>
<dbReference type="SMART" id="SM00847">
    <property type="entry name" value="HA2"/>
    <property type="match status" value="1"/>
</dbReference>
<dbReference type="Pfam" id="PF21010">
    <property type="entry name" value="HA2_C"/>
    <property type="match status" value="1"/>
</dbReference>
<evidence type="ECO:0000313" key="11">
    <source>
        <dbReference type="EMBL" id="AWL11847.1"/>
    </source>
</evidence>
<dbReference type="FunFam" id="1.20.120.1080:FF:000005">
    <property type="entry name" value="ATP-dependent helicase HrpA"/>
    <property type="match status" value="1"/>
</dbReference>
<protein>
    <recommendedName>
        <fullName evidence="2">RNA helicase</fullName>
        <ecNumber evidence="2">3.6.4.13</ecNumber>
    </recommendedName>
</protein>
<dbReference type="Pfam" id="PF11898">
    <property type="entry name" value="DUF3418"/>
    <property type="match status" value="1"/>
</dbReference>
<feature type="compositionally biased region" description="Basic and acidic residues" evidence="8">
    <location>
        <begin position="48"/>
        <end position="61"/>
    </location>
</feature>
<dbReference type="CDD" id="cd18791">
    <property type="entry name" value="SF2_C_RHA"/>
    <property type="match status" value="1"/>
</dbReference>